<keyword evidence="5" id="KW-0479">Metal-binding</keyword>
<protein>
    <recommendedName>
        <fullName evidence="4">NAD(+) diphosphatase</fullName>
        <ecNumber evidence="4">3.6.1.22</ecNumber>
    </recommendedName>
</protein>
<evidence type="ECO:0000256" key="6">
    <source>
        <dbReference type="ARBA" id="ARBA00022801"/>
    </source>
</evidence>
<dbReference type="EMBL" id="JBFBMH010000011">
    <property type="protein sequence ID" value="MEW1975281.1"/>
    <property type="molecule type" value="Genomic_DNA"/>
</dbReference>
<dbReference type="InterPro" id="IPR020084">
    <property type="entry name" value="NUDIX_hydrolase_CS"/>
</dbReference>
<evidence type="ECO:0000256" key="4">
    <source>
        <dbReference type="ARBA" id="ARBA00012381"/>
    </source>
</evidence>
<comment type="similarity">
    <text evidence="3">Belongs to the Nudix hydrolase family. NudC subfamily.</text>
</comment>
<dbReference type="Pfam" id="PF09297">
    <property type="entry name" value="Zn_ribbon_NUD"/>
    <property type="match status" value="1"/>
</dbReference>
<name>A0ABV3LHL7_9MICO</name>
<evidence type="ECO:0000256" key="9">
    <source>
        <dbReference type="ARBA" id="ARBA00023679"/>
    </source>
</evidence>
<dbReference type="RefSeq" id="WP_033104780.1">
    <property type="nucleotide sequence ID" value="NZ_JBFBMH010000011.1"/>
</dbReference>
<comment type="catalytic activity">
    <reaction evidence="9">
        <text>a 5'-end NAD(+)-phospho-ribonucleoside in mRNA + H2O = a 5'-end phospho-adenosine-phospho-ribonucleoside in mRNA + beta-nicotinamide D-ribonucleotide + 2 H(+)</text>
        <dbReference type="Rhea" id="RHEA:60876"/>
        <dbReference type="Rhea" id="RHEA-COMP:15698"/>
        <dbReference type="Rhea" id="RHEA-COMP:15719"/>
        <dbReference type="ChEBI" id="CHEBI:14649"/>
        <dbReference type="ChEBI" id="CHEBI:15377"/>
        <dbReference type="ChEBI" id="CHEBI:15378"/>
        <dbReference type="ChEBI" id="CHEBI:144029"/>
        <dbReference type="ChEBI" id="CHEBI:144051"/>
    </reaction>
    <physiologicalReaction direction="left-to-right" evidence="9">
        <dbReference type="Rhea" id="RHEA:60877"/>
    </physiologicalReaction>
</comment>
<evidence type="ECO:0000256" key="7">
    <source>
        <dbReference type="ARBA" id="ARBA00022842"/>
    </source>
</evidence>
<reference evidence="11 12" key="1">
    <citation type="submission" date="2024-06" db="EMBL/GenBank/DDBJ databases">
        <title>The Natural Products Discovery Center: Release of the First 8490 Sequenced Strains for Exploring Actinobacteria Biosynthetic Diversity.</title>
        <authorList>
            <person name="Kalkreuter E."/>
            <person name="Kautsar S.A."/>
            <person name="Yang D."/>
            <person name="Bader C.D."/>
            <person name="Teijaro C.N."/>
            <person name="Fluegel L."/>
            <person name="Davis C.M."/>
            <person name="Simpson J.R."/>
            <person name="Lauterbach L."/>
            <person name="Steele A.D."/>
            <person name="Gui C."/>
            <person name="Meng S."/>
            <person name="Li G."/>
            <person name="Viehrig K."/>
            <person name="Ye F."/>
            <person name="Su P."/>
            <person name="Kiefer A.F."/>
            <person name="Nichols A."/>
            <person name="Cepeda A.J."/>
            <person name="Yan W."/>
            <person name="Fan B."/>
            <person name="Jiang Y."/>
            <person name="Adhikari A."/>
            <person name="Zheng C.-J."/>
            <person name="Schuster L."/>
            <person name="Cowan T.M."/>
            <person name="Smanski M.J."/>
            <person name="Chevrette M.G."/>
            <person name="De Carvalho L.P.S."/>
            <person name="Shen B."/>
        </authorList>
    </citation>
    <scope>NUCLEOTIDE SEQUENCE [LARGE SCALE GENOMIC DNA]</scope>
    <source>
        <strain evidence="11 12">NPDC077434</strain>
    </source>
</reference>
<evidence type="ECO:0000256" key="8">
    <source>
        <dbReference type="ARBA" id="ARBA00023027"/>
    </source>
</evidence>
<sequence>MTVRRALFDRAAHLRDEPGILEALRASGDVRVIVVRDGRVRIDDGVLVAVAADEVAEAQWALLGRHSDTGPLLLAVEAVSSDSIDAAPAETWLGLRDAGGLLDPESTELLVESIALAGWLTDARFCAKCGSDTELRQGGWSRRCSACQHDIFPRTDPAVIVAVESEDGERLLLGANANWHGRMYSCFAGFVEAGESLELTVHREIEEEAGVRLDSVRYIGSQPWPYPRSLMVGFRATASDERRARPDGEEIIDVRWFTREEIGSALDGDGPVGLPGPASIARSLIQGWYEDRAPGALNERAPE</sequence>
<keyword evidence="6 11" id="KW-0378">Hydrolase</keyword>
<evidence type="ECO:0000256" key="3">
    <source>
        <dbReference type="ARBA" id="ARBA00009595"/>
    </source>
</evidence>
<evidence type="ECO:0000256" key="2">
    <source>
        <dbReference type="ARBA" id="ARBA00001947"/>
    </source>
</evidence>
<evidence type="ECO:0000313" key="12">
    <source>
        <dbReference type="Proteomes" id="UP001553715"/>
    </source>
</evidence>
<keyword evidence="7" id="KW-0460">Magnesium</keyword>
<dbReference type="InterPro" id="IPR015797">
    <property type="entry name" value="NUDIX_hydrolase-like_dom_sf"/>
</dbReference>
<dbReference type="NCBIfam" id="NF001299">
    <property type="entry name" value="PRK00241.1"/>
    <property type="match status" value="1"/>
</dbReference>
<dbReference type="InterPro" id="IPR049734">
    <property type="entry name" value="NudC-like_C"/>
</dbReference>
<comment type="cofactor">
    <cofactor evidence="2">
        <name>Zn(2+)</name>
        <dbReference type="ChEBI" id="CHEBI:29105"/>
    </cofactor>
</comment>
<dbReference type="Gene3D" id="3.90.79.10">
    <property type="entry name" value="Nucleoside Triphosphate Pyrophosphohydrolase"/>
    <property type="match status" value="1"/>
</dbReference>
<evidence type="ECO:0000256" key="5">
    <source>
        <dbReference type="ARBA" id="ARBA00022723"/>
    </source>
</evidence>
<dbReference type="CDD" id="cd03429">
    <property type="entry name" value="NUDIX_NADH_pyrophosphatase_Nudt13"/>
    <property type="match status" value="1"/>
</dbReference>
<dbReference type="InterPro" id="IPR050241">
    <property type="entry name" value="NAD-cap_RNA_hydrolase_NudC"/>
</dbReference>
<dbReference type="EC" id="3.6.1.22" evidence="4"/>
<dbReference type="PROSITE" id="PS00893">
    <property type="entry name" value="NUDIX_BOX"/>
    <property type="match status" value="1"/>
</dbReference>
<feature type="domain" description="Nudix hydrolase" evidence="10">
    <location>
        <begin position="153"/>
        <end position="278"/>
    </location>
</feature>
<dbReference type="InterPro" id="IPR000086">
    <property type="entry name" value="NUDIX_hydrolase_dom"/>
</dbReference>
<dbReference type="PANTHER" id="PTHR42904">
    <property type="entry name" value="NUDIX HYDROLASE, NUDC SUBFAMILY"/>
    <property type="match status" value="1"/>
</dbReference>
<comment type="cofactor">
    <cofactor evidence="1">
        <name>Mg(2+)</name>
        <dbReference type="ChEBI" id="CHEBI:18420"/>
    </cofactor>
</comment>
<comment type="caution">
    <text evidence="11">The sequence shown here is derived from an EMBL/GenBank/DDBJ whole genome shotgun (WGS) entry which is preliminary data.</text>
</comment>
<dbReference type="GO" id="GO:0016787">
    <property type="term" value="F:hydrolase activity"/>
    <property type="evidence" value="ECO:0007669"/>
    <property type="project" value="UniProtKB-KW"/>
</dbReference>
<accession>A0ABV3LHL7</accession>
<dbReference type="Proteomes" id="UP001553715">
    <property type="component" value="Unassembled WGS sequence"/>
</dbReference>
<dbReference type="PROSITE" id="PS51462">
    <property type="entry name" value="NUDIX"/>
    <property type="match status" value="1"/>
</dbReference>
<dbReference type="InterPro" id="IPR015376">
    <property type="entry name" value="Znr_NADH_PPase"/>
</dbReference>
<evidence type="ECO:0000313" key="11">
    <source>
        <dbReference type="EMBL" id="MEW1975281.1"/>
    </source>
</evidence>
<gene>
    <name evidence="11" type="primary">nudC</name>
    <name evidence="11" type="ORF">AB0301_09425</name>
</gene>
<organism evidence="11 12">
    <name type="scientific">Microbacterium profundi</name>
    <dbReference type="NCBI Taxonomy" id="450380"/>
    <lineage>
        <taxon>Bacteria</taxon>
        <taxon>Bacillati</taxon>
        <taxon>Actinomycetota</taxon>
        <taxon>Actinomycetes</taxon>
        <taxon>Micrococcales</taxon>
        <taxon>Microbacteriaceae</taxon>
        <taxon>Microbacterium</taxon>
    </lineage>
</organism>
<proteinExistence type="inferred from homology"/>
<keyword evidence="8" id="KW-0520">NAD</keyword>
<dbReference type="SUPFAM" id="SSF55811">
    <property type="entry name" value="Nudix"/>
    <property type="match status" value="1"/>
</dbReference>
<evidence type="ECO:0000259" key="10">
    <source>
        <dbReference type="PROSITE" id="PS51462"/>
    </source>
</evidence>
<evidence type="ECO:0000256" key="1">
    <source>
        <dbReference type="ARBA" id="ARBA00001946"/>
    </source>
</evidence>
<dbReference type="PANTHER" id="PTHR42904:SF6">
    <property type="entry name" value="NAD-CAPPED RNA HYDROLASE NUDT12"/>
    <property type="match status" value="1"/>
</dbReference>
<keyword evidence="12" id="KW-1185">Reference proteome</keyword>
<dbReference type="Gene3D" id="3.90.79.20">
    <property type="match status" value="1"/>
</dbReference>
<dbReference type="Pfam" id="PF00293">
    <property type="entry name" value="NUDIX"/>
    <property type="match status" value="1"/>
</dbReference>